<evidence type="ECO:0000256" key="6">
    <source>
        <dbReference type="ARBA" id="ARBA00023125"/>
    </source>
</evidence>
<dbReference type="EMBL" id="CP029343">
    <property type="protein sequence ID" value="AWL03062.1"/>
    <property type="molecule type" value="Genomic_DNA"/>
</dbReference>
<feature type="domain" description="Core-binding (CB)" evidence="12">
    <location>
        <begin position="49"/>
        <end position="153"/>
    </location>
</feature>
<dbReference type="KEGG" id="mtim:DIR46_00355"/>
<dbReference type="InterPro" id="IPR050090">
    <property type="entry name" value="Tyrosine_recombinase_XerCD"/>
</dbReference>
<protein>
    <submittedName>
        <fullName evidence="13">Integrase</fullName>
    </submittedName>
</protein>
<dbReference type="InterPro" id="IPR011010">
    <property type="entry name" value="DNA_brk_join_enz"/>
</dbReference>
<evidence type="ECO:0000256" key="4">
    <source>
        <dbReference type="ARBA" id="ARBA00022829"/>
    </source>
</evidence>
<dbReference type="AlphaFoldDB" id="A0A2S2DCH9"/>
<dbReference type="SUPFAM" id="SSF56349">
    <property type="entry name" value="DNA breaking-rejoining enzymes"/>
    <property type="match status" value="1"/>
</dbReference>
<keyword evidence="5" id="KW-0229">DNA integration</keyword>
<dbReference type="GO" id="GO:0005737">
    <property type="term" value="C:cytoplasm"/>
    <property type="evidence" value="ECO:0007669"/>
    <property type="project" value="UniProtKB-SubCell"/>
</dbReference>
<dbReference type="PROSITE" id="PS51900">
    <property type="entry name" value="CB"/>
    <property type="match status" value="1"/>
</dbReference>
<dbReference type="GO" id="GO:0015074">
    <property type="term" value="P:DNA integration"/>
    <property type="evidence" value="ECO:0007669"/>
    <property type="project" value="UniProtKB-KW"/>
</dbReference>
<evidence type="ECO:0000256" key="9">
    <source>
        <dbReference type="PROSITE-ProRule" id="PRU01248"/>
    </source>
</evidence>
<accession>A0A2S2DCH9</accession>
<evidence type="ECO:0000256" key="8">
    <source>
        <dbReference type="ARBA" id="ARBA00023306"/>
    </source>
</evidence>
<dbReference type="GO" id="GO:0003677">
    <property type="term" value="F:DNA binding"/>
    <property type="evidence" value="ECO:0007669"/>
    <property type="project" value="UniProtKB-UniRule"/>
</dbReference>
<feature type="compositionally biased region" description="Basic and acidic residues" evidence="10">
    <location>
        <begin position="381"/>
        <end position="398"/>
    </location>
</feature>
<comment type="subcellular location">
    <subcellularLocation>
        <location evidence="1">Cytoplasm</location>
    </subcellularLocation>
</comment>
<dbReference type="InterPro" id="IPR010998">
    <property type="entry name" value="Integrase_recombinase_N"/>
</dbReference>
<evidence type="ECO:0000313" key="14">
    <source>
        <dbReference type="Proteomes" id="UP000245820"/>
    </source>
</evidence>
<keyword evidence="7" id="KW-0233">DNA recombination</keyword>
<keyword evidence="2" id="KW-0963">Cytoplasm</keyword>
<dbReference type="GO" id="GO:0007059">
    <property type="term" value="P:chromosome segregation"/>
    <property type="evidence" value="ECO:0007669"/>
    <property type="project" value="UniProtKB-KW"/>
</dbReference>
<dbReference type="InterPro" id="IPR044068">
    <property type="entry name" value="CB"/>
</dbReference>
<keyword evidence="8" id="KW-0131">Cell cycle</keyword>
<keyword evidence="6 9" id="KW-0238">DNA-binding</keyword>
<proteinExistence type="predicted"/>
<evidence type="ECO:0000256" key="5">
    <source>
        <dbReference type="ARBA" id="ARBA00022908"/>
    </source>
</evidence>
<evidence type="ECO:0000256" key="2">
    <source>
        <dbReference type="ARBA" id="ARBA00022490"/>
    </source>
</evidence>
<dbReference type="GO" id="GO:0006310">
    <property type="term" value="P:DNA recombination"/>
    <property type="evidence" value="ECO:0007669"/>
    <property type="project" value="UniProtKB-KW"/>
</dbReference>
<evidence type="ECO:0000256" key="3">
    <source>
        <dbReference type="ARBA" id="ARBA00022618"/>
    </source>
</evidence>
<keyword evidence="4" id="KW-0159">Chromosome partition</keyword>
<reference evidence="13 14" key="1">
    <citation type="submission" date="2018-05" db="EMBL/GenBank/DDBJ databases">
        <title>Complete genome sequence of Massilia oculi sp. nov. CCUG 43427T (=DSM 26321T), the type strain of M. oculi, and comparison with genome sequences of other Massilia strains.</title>
        <authorList>
            <person name="Zhu B."/>
        </authorList>
    </citation>
    <scope>NUCLEOTIDE SEQUENCE [LARGE SCALE GENOMIC DNA]</scope>
    <source>
        <strain evidence="13 14">CCUG 43427</strain>
    </source>
</reference>
<organism evidence="13 14">
    <name type="scientific">Massilia oculi</name>
    <dbReference type="NCBI Taxonomy" id="945844"/>
    <lineage>
        <taxon>Bacteria</taxon>
        <taxon>Pseudomonadati</taxon>
        <taxon>Pseudomonadota</taxon>
        <taxon>Betaproteobacteria</taxon>
        <taxon>Burkholderiales</taxon>
        <taxon>Oxalobacteraceae</taxon>
        <taxon>Telluria group</taxon>
        <taxon>Massilia</taxon>
    </lineage>
</organism>
<dbReference type="InterPro" id="IPR013762">
    <property type="entry name" value="Integrase-like_cat_sf"/>
</dbReference>
<dbReference type="PROSITE" id="PS51898">
    <property type="entry name" value="TYR_RECOMBINASE"/>
    <property type="match status" value="1"/>
</dbReference>
<evidence type="ECO:0000256" key="7">
    <source>
        <dbReference type="ARBA" id="ARBA00023172"/>
    </source>
</evidence>
<feature type="domain" description="Tyr recombinase" evidence="11">
    <location>
        <begin position="176"/>
        <end position="393"/>
    </location>
</feature>
<evidence type="ECO:0000256" key="10">
    <source>
        <dbReference type="SAM" id="MobiDB-lite"/>
    </source>
</evidence>
<dbReference type="GO" id="GO:0051301">
    <property type="term" value="P:cell division"/>
    <property type="evidence" value="ECO:0007669"/>
    <property type="project" value="UniProtKB-KW"/>
</dbReference>
<dbReference type="Proteomes" id="UP000245820">
    <property type="component" value="Chromosome"/>
</dbReference>
<dbReference type="Pfam" id="PF00589">
    <property type="entry name" value="Phage_integrase"/>
    <property type="match status" value="1"/>
</dbReference>
<sequence>MSEQIAAVLEEISVPPMEVMTVSRDLDGSVGSNREWHVPRQISANTDVAAVLAWLANFVHKKATFDAYRKEAERLLLWCVLQRAKPLSSLTHEDWLAYQAFLGNPLPRDRWVSEQSRRHPRNDPRWRPFAGALSASSQRQAGIILTSMFAWLVSAGYLAGNPLSLSRQRGRARAPRIERYFDDELWLEVKATIDAMPRETPRERERYLRLRWLFTLLYVCGLRISEIAENNMGSFFCRRDRDGSERWWLEILGKGSKVRLVPATNELMNELGRYRRELSFPALPVPGESTPLLLPIGGKPKAMSRGGIHDIIKAVFAMTAERIELKGPQFVHVAHRVSQASAHWLRHTAGSHMANNSVDLRHVRDNLGHASISTTSGYLHAPDDTRHNDTEDKHRANW</sequence>
<evidence type="ECO:0000256" key="1">
    <source>
        <dbReference type="ARBA" id="ARBA00004496"/>
    </source>
</evidence>
<keyword evidence="14" id="KW-1185">Reference proteome</keyword>
<keyword evidence="3" id="KW-0132">Cell division</keyword>
<dbReference type="Gene3D" id="1.10.150.130">
    <property type="match status" value="1"/>
</dbReference>
<dbReference type="OrthoDB" id="8610787at2"/>
<dbReference type="InterPro" id="IPR002104">
    <property type="entry name" value="Integrase_catalytic"/>
</dbReference>
<feature type="region of interest" description="Disordered" evidence="10">
    <location>
        <begin position="373"/>
        <end position="398"/>
    </location>
</feature>
<dbReference type="Gene3D" id="1.10.443.10">
    <property type="entry name" value="Intergrase catalytic core"/>
    <property type="match status" value="1"/>
</dbReference>
<dbReference type="PANTHER" id="PTHR30349:SF77">
    <property type="entry name" value="TYROSINE RECOMBINASE XERC"/>
    <property type="match status" value="1"/>
</dbReference>
<name>A0A2S2DCH9_9BURK</name>
<dbReference type="RefSeq" id="WP_109343478.1">
    <property type="nucleotide sequence ID" value="NZ_CP029343.1"/>
</dbReference>
<gene>
    <name evidence="13" type="ORF">DIR46_00355</name>
</gene>
<evidence type="ECO:0000313" key="13">
    <source>
        <dbReference type="EMBL" id="AWL03062.1"/>
    </source>
</evidence>
<evidence type="ECO:0000259" key="12">
    <source>
        <dbReference type="PROSITE" id="PS51900"/>
    </source>
</evidence>
<evidence type="ECO:0000259" key="11">
    <source>
        <dbReference type="PROSITE" id="PS51898"/>
    </source>
</evidence>
<dbReference type="PANTHER" id="PTHR30349">
    <property type="entry name" value="PHAGE INTEGRASE-RELATED"/>
    <property type="match status" value="1"/>
</dbReference>